<feature type="region of interest" description="Disordered" evidence="12">
    <location>
        <begin position="424"/>
        <end position="502"/>
    </location>
</feature>
<dbReference type="GO" id="GO:0005634">
    <property type="term" value="C:nucleus"/>
    <property type="evidence" value="ECO:0007669"/>
    <property type="project" value="UniProtKB-SubCell"/>
</dbReference>
<evidence type="ECO:0000313" key="15">
    <source>
        <dbReference type="Proteomes" id="UP000694620"/>
    </source>
</evidence>
<feature type="region of interest" description="Disordered" evidence="12">
    <location>
        <begin position="667"/>
        <end position="694"/>
    </location>
</feature>
<name>A0A8C4RMI9_ERPCA</name>
<reference evidence="14" key="1">
    <citation type="submission" date="2021-06" db="EMBL/GenBank/DDBJ databases">
        <authorList>
            <consortium name="Wellcome Sanger Institute Data Sharing"/>
        </authorList>
    </citation>
    <scope>NUCLEOTIDE SEQUENCE [LARGE SCALE GENOMIC DNA]</scope>
</reference>
<reference evidence="14" key="3">
    <citation type="submission" date="2025-09" db="UniProtKB">
        <authorList>
            <consortium name="Ensembl"/>
        </authorList>
    </citation>
    <scope>IDENTIFICATION</scope>
</reference>
<dbReference type="Gene3D" id="3.30.160.60">
    <property type="entry name" value="Classic Zinc Finger"/>
    <property type="match status" value="3"/>
</dbReference>
<feature type="region of interest" description="Disordered" evidence="12">
    <location>
        <begin position="611"/>
        <end position="635"/>
    </location>
</feature>
<dbReference type="GO" id="GO:0008270">
    <property type="term" value="F:zinc ion binding"/>
    <property type="evidence" value="ECO:0007669"/>
    <property type="project" value="UniProtKB-KW"/>
</dbReference>
<evidence type="ECO:0000256" key="10">
    <source>
        <dbReference type="ARBA" id="ARBA00023242"/>
    </source>
</evidence>
<evidence type="ECO:0000256" key="11">
    <source>
        <dbReference type="PROSITE-ProRule" id="PRU00042"/>
    </source>
</evidence>
<sequence length="694" mass="79064">MERSHFTYRKTSRYLRKQHHPLSKNDPDLEENKLRTQRTPLKDKCCQTDHHHHGCCEPAYVVEPGDPPLLQKQLQTSKSGIQQIIECFRSGTSQLKNILLKEVDTIFECKLCRSLFRGLPNLITHKEFYCFPKITDPPVSNDKQSQAIRDLLDAIYPRKDQQEFVVRLEPIETNRNAVYQFVTKDDDNEQQLEKCVQNVVELPEDEPALEINQIQLPPDVEIVEPVAVEDVPKEEEIILGDDATETELSPDETSNCDGTGPHVPCCICGKDFNSKRSVRRHIRKVHKKKIDEIKNHIDSKKENSSRLPGTKGRPRGTTNGRSCPVCHKSFATKANVRRHFDEVHRGLRRDLITPDIATKPGQPLSLDSNISPQKFSSLARRKRSSRAEYNLTTCKCLLCKRKYTSPLMLKRHMRIVHKMIRLEKSTNGASSNSEINQKEQTPGTTEQPAESSNQEVTLPLQNDTKPVGQPLDKKNTPLTPKTKVKQENESPKSSSSISTVGQTKIRKPKLSVGFDFKQLYCKLCKRQFTSKQNLVKHIDLHTDGNDIYIKFYRCPLCSYETRRKRDVIRHITVVHKKSSRYLAKVTANLESRAVKKPIEVVLNTVVKRGPQRDLNAKSDGSSSSPTARKREALETGNEVKLTKNFSLHTCNKCGKAFAKKTYLEHHKKTHRAGASSSPEDGKTKGRSTRSKAFF</sequence>
<dbReference type="Pfam" id="PF00096">
    <property type="entry name" value="zf-C2H2"/>
    <property type="match status" value="2"/>
</dbReference>
<dbReference type="SUPFAM" id="SSF57667">
    <property type="entry name" value="beta-beta-alpha zinc fingers"/>
    <property type="match status" value="4"/>
</dbReference>
<keyword evidence="8" id="KW-0238">DNA-binding</keyword>
<evidence type="ECO:0000256" key="5">
    <source>
        <dbReference type="ARBA" id="ARBA00022771"/>
    </source>
</evidence>
<evidence type="ECO:0000259" key="13">
    <source>
        <dbReference type="PROSITE" id="PS50157"/>
    </source>
</evidence>
<evidence type="ECO:0000256" key="1">
    <source>
        <dbReference type="ARBA" id="ARBA00004123"/>
    </source>
</evidence>
<keyword evidence="7" id="KW-0805">Transcription regulation</keyword>
<dbReference type="PROSITE" id="PS50157">
    <property type="entry name" value="ZINC_FINGER_C2H2_2"/>
    <property type="match status" value="5"/>
</dbReference>
<dbReference type="PANTHER" id="PTHR21020:SF0">
    <property type="entry name" value="ZINC FINGER PROTEIN 800"/>
    <property type="match status" value="1"/>
</dbReference>
<evidence type="ECO:0000256" key="3">
    <source>
        <dbReference type="ARBA" id="ARBA00022723"/>
    </source>
</evidence>
<dbReference type="Ensembl" id="ENSECRT00000004875.1">
    <property type="protein sequence ID" value="ENSECRP00000004792.1"/>
    <property type="gene ID" value="ENSECRG00000003256.1"/>
</dbReference>
<dbReference type="Pfam" id="PF13909">
    <property type="entry name" value="zf-H2C2_5"/>
    <property type="match status" value="1"/>
</dbReference>
<feature type="compositionally biased region" description="Polar residues" evidence="12">
    <location>
        <begin position="425"/>
        <end position="464"/>
    </location>
</feature>
<reference evidence="14" key="2">
    <citation type="submission" date="2025-08" db="UniProtKB">
        <authorList>
            <consortium name="Ensembl"/>
        </authorList>
    </citation>
    <scope>IDENTIFICATION</scope>
</reference>
<dbReference type="PROSITE" id="PS00028">
    <property type="entry name" value="ZINC_FINGER_C2H2_1"/>
    <property type="match status" value="5"/>
</dbReference>
<dbReference type="GO" id="GO:0003677">
    <property type="term" value="F:DNA binding"/>
    <property type="evidence" value="ECO:0007669"/>
    <property type="project" value="UniProtKB-KW"/>
</dbReference>
<feature type="domain" description="C2H2-type" evidence="13">
    <location>
        <begin position="519"/>
        <end position="546"/>
    </location>
</feature>
<keyword evidence="10" id="KW-0539">Nucleus</keyword>
<feature type="domain" description="C2H2-type" evidence="13">
    <location>
        <begin position="321"/>
        <end position="349"/>
    </location>
</feature>
<evidence type="ECO:0000256" key="4">
    <source>
        <dbReference type="ARBA" id="ARBA00022737"/>
    </source>
</evidence>
<dbReference type="Pfam" id="PF16622">
    <property type="entry name" value="zf-C2H2_11"/>
    <property type="match status" value="1"/>
</dbReference>
<keyword evidence="3" id="KW-0479">Metal-binding</keyword>
<keyword evidence="9" id="KW-0804">Transcription</keyword>
<dbReference type="InterPro" id="IPR041697">
    <property type="entry name" value="Znf-C2H2_11"/>
</dbReference>
<gene>
    <name evidence="14" type="primary">ZNF800</name>
    <name evidence="14" type="synonym">znf800a</name>
</gene>
<feature type="domain" description="C2H2-type" evidence="13">
    <location>
        <begin position="263"/>
        <end position="291"/>
    </location>
</feature>
<feature type="compositionally biased region" description="Basic residues" evidence="12">
    <location>
        <begin position="684"/>
        <end position="694"/>
    </location>
</feature>
<feature type="domain" description="C2H2-type" evidence="13">
    <location>
        <begin position="392"/>
        <end position="422"/>
    </location>
</feature>
<dbReference type="PANTHER" id="PTHR21020">
    <property type="entry name" value="ZINC FINGER PROTEIN 800"/>
    <property type="match status" value="1"/>
</dbReference>
<evidence type="ECO:0000256" key="8">
    <source>
        <dbReference type="ARBA" id="ARBA00023125"/>
    </source>
</evidence>
<dbReference type="SMART" id="SM00355">
    <property type="entry name" value="ZnF_C2H2"/>
    <property type="match status" value="7"/>
</dbReference>
<dbReference type="Pfam" id="PF13894">
    <property type="entry name" value="zf-C2H2_4"/>
    <property type="match status" value="1"/>
</dbReference>
<feature type="domain" description="C2H2-type" evidence="13">
    <location>
        <begin position="648"/>
        <end position="675"/>
    </location>
</feature>
<evidence type="ECO:0000256" key="9">
    <source>
        <dbReference type="ARBA" id="ARBA00023163"/>
    </source>
</evidence>
<dbReference type="Pfam" id="PF16624">
    <property type="entry name" value="zf-C2H2_assoc2"/>
    <property type="match status" value="1"/>
</dbReference>
<evidence type="ECO:0000256" key="6">
    <source>
        <dbReference type="ARBA" id="ARBA00022833"/>
    </source>
</evidence>
<dbReference type="InterPro" id="IPR036236">
    <property type="entry name" value="Znf_C2H2_sf"/>
</dbReference>
<protein>
    <submittedName>
        <fullName evidence="14">Zinc finger protein 800a</fullName>
    </submittedName>
</protein>
<feature type="region of interest" description="Disordered" evidence="12">
    <location>
        <begin position="289"/>
        <end position="322"/>
    </location>
</feature>
<keyword evidence="5 11" id="KW-0863">Zinc-finger</keyword>
<evidence type="ECO:0000256" key="12">
    <source>
        <dbReference type="SAM" id="MobiDB-lite"/>
    </source>
</evidence>
<accession>A0A8C4RMI9</accession>
<evidence type="ECO:0000256" key="2">
    <source>
        <dbReference type="ARBA" id="ARBA00006991"/>
    </source>
</evidence>
<dbReference type="InterPro" id="IPR013087">
    <property type="entry name" value="Znf_C2H2_type"/>
</dbReference>
<dbReference type="InterPro" id="IPR039149">
    <property type="entry name" value="ZNF800"/>
</dbReference>
<evidence type="ECO:0000313" key="14">
    <source>
        <dbReference type="Ensembl" id="ENSECRP00000004792.1"/>
    </source>
</evidence>
<feature type="compositionally biased region" description="Basic and acidic residues" evidence="12">
    <location>
        <begin position="289"/>
        <end position="304"/>
    </location>
</feature>
<keyword evidence="15" id="KW-1185">Reference proteome</keyword>
<dbReference type="AlphaFoldDB" id="A0A8C4RMI9"/>
<keyword evidence="6" id="KW-0862">Zinc</keyword>
<keyword evidence="4" id="KW-0677">Repeat</keyword>
<dbReference type="Pfam" id="PF12874">
    <property type="entry name" value="zf-met"/>
    <property type="match status" value="1"/>
</dbReference>
<comment type="subcellular location">
    <subcellularLocation>
        <location evidence="1">Nucleus</location>
    </subcellularLocation>
</comment>
<comment type="similarity">
    <text evidence="2">Belongs to the krueppel C2H2-type zinc-finger protein family.</text>
</comment>
<dbReference type="Proteomes" id="UP000694620">
    <property type="component" value="Chromosome 1"/>
</dbReference>
<dbReference type="GeneTree" id="ENSGT00390000008140"/>
<proteinExistence type="inferred from homology"/>
<evidence type="ECO:0000256" key="7">
    <source>
        <dbReference type="ARBA" id="ARBA00023015"/>
    </source>
</evidence>
<organism evidence="14 15">
    <name type="scientific">Erpetoichthys calabaricus</name>
    <name type="common">Rope fish</name>
    <name type="synonym">Calamoichthys calabaricus</name>
    <dbReference type="NCBI Taxonomy" id="27687"/>
    <lineage>
        <taxon>Eukaryota</taxon>
        <taxon>Metazoa</taxon>
        <taxon>Chordata</taxon>
        <taxon>Craniata</taxon>
        <taxon>Vertebrata</taxon>
        <taxon>Euteleostomi</taxon>
        <taxon>Actinopterygii</taxon>
        <taxon>Polypteriformes</taxon>
        <taxon>Polypteridae</taxon>
        <taxon>Erpetoichthys</taxon>
    </lineage>
</organism>